<accession>A0A7R8XB63</accession>
<dbReference type="EMBL" id="LR900041">
    <property type="protein sequence ID" value="CAD7243920.1"/>
    <property type="molecule type" value="Genomic_DNA"/>
</dbReference>
<sequence length="44" mass="5476">MQCKNPYLWSLQMLVLKWWTHKKRLNNFKTLILISWSIISHFPM</sequence>
<keyword evidence="2" id="KW-1185">Reference proteome</keyword>
<evidence type="ECO:0000313" key="1">
    <source>
        <dbReference type="EMBL" id="CAD7243920.1"/>
    </source>
</evidence>
<gene>
    <name evidence="1" type="ORF">DSTB1V02_LOCUS3827</name>
</gene>
<dbReference type="Proteomes" id="UP000677054">
    <property type="component" value="Unassembled WGS sequence"/>
</dbReference>
<proteinExistence type="predicted"/>
<organism evidence="1">
    <name type="scientific">Darwinula stevensoni</name>
    <dbReference type="NCBI Taxonomy" id="69355"/>
    <lineage>
        <taxon>Eukaryota</taxon>
        <taxon>Metazoa</taxon>
        <taxon>Ecdysozoa</taxon>
        <taxon>Arthropoda</taxon>
        <taxon>Crustacea</taxon>
        <taxon>Oligostraca</taxon>
        <taxon>Ostracoda</taxon>
        <taxon>Podocopa</taxon>
        <taxon>Podocopida</taxon>
        <taxon>Darwinulocopina</taxon>
        <taxon>Darwinuloidea</taxon>
        <taxon>Darwinulidae</taxon>
        <taxon>Darwinula</taxon>
    </lineage>
</organism>
<dbReference type="AlphaFoldDB" id="A0A7R8XB63"/>
<evidence type="ECO:0000313" key="2">
    <source>
        <dbReference type="Proteomes" id="UP000677054"/>
    </source>
</evidence>
<reference evidence="1" key="1">
    <citation type="submission" date="2020-11" db="EMBL/GenBank/DDBJ databases">
        <authorList>
            <person name="Tran Van P."/>
        </authorList>
    </citation>
    <scope>NUCLEOTIDE SEQUENCE</scope>
</reference>
<dbReference type="EMBL" id="CAJPEV010000524">
    <property type="protein sequence ID" value="CAG0886124.1"/>
    <property type="molecule type" value="Genomic_DNA"/>
</dbReference>
<protein>
    <submittedName>
        <fullName evidence="1">Uncharacterized protein</fullName>
    </submittedName>
</protein>
<name>A0A7R8XB63_9CRUS</name>